<keyword evidence="14" id="KW-1185">Reference proteome</keyword>
<dbReference type="PANTHER" id="PTHR24056">
    <property type="entry name" value="CELL DIVISION PROTEIN KINASE"/>
    <property type="match status" value="1"/>
</dbReference>
<evidence type="ECO:0000313" key="13">
    <source>
        <dbReference type="EMBL" id="KAK2080706.1"/>
    </source>
</evidence>
<dbReference type="InterPro" id="IPR050108">
    <property type="entry name" value="CDK"/>
</dbReference>
<comment type="similarity">
    <text evidence="1">Belongs to the protein kinase superfamily. CMGC Ser/Thr protein kinase family. CDC2/CDKX subfamily.</text>
</comment>
<dbReference type="PROSITE" id="PS00108">
    <property type="entry name" value="PROTEIN_KINASE_ST"/>
    <property type="match status" value="1"/>
</dbReference>
<comment type="catalytic activity">
    <reaction evidence="7">
        <text>L-threonyl-[protein] + ATP = O-phospho-L-threonyl-[protein] + ADP + H(+)</text>
        <dbReference type="Rhea" id="RHEA:46608"/>
        <dbReference type="Rhea" id="RHEA-COMP:11060"/>
        <dbReference type="Rhea" id="RHEA-COMP:11605"/>
        <dbReference type="ChEBI" id="CHEBI:15378"/>
        <dbReference type="ChEBI" id="CHEBI:30013"/>
        <dbReference type="ChEBI" id="CHEBI:30616"/>
        <dbReference type="ChEBI" id="CHEBI:61977"/>
        <dbReference type="ChEBI" id="CHEBI:456216"/>
        <dbReference type="EC" id="2.7.11.22"/>
    </reaction>
</comment>
<dbReference type="PROSITE" id="PS50011">
    <property type="entry name" value="PROTEIN_KINASE_DOM"/>
    <property type="match status" value="1"/>
</dbReference>
<keyword evidence="3" id="KW-0808">Transferase</keyword>
<comment type="catalytic activity">
    <reaction evidence="8">
        <text>L-seryl-[protein] + ATP = O-phospho-L-seryl-[protein] + ADP + H(+)</text>
        <dbReference type="Rhea" id="RHEA:17989"/>
        <dbReference type="Rhea" id="RHEA-COMP:9863"/>
        <dbReference type="Rhea" id="RHEA-COMP:11604"/>
        <dbReference type="ChEBI" id="CHEBI:15378"/>
        <dbReference type="ChEBI" id="CHEBI:29999"/>
        <dbReference type="ChEBI" id="CHEBI:30616"/>
        <dbReference type="ChEBI" id="CHEBI:83421"/>
        <dbReference type="ChEBI" id="CHEBI:456216"/>
        <dbReference type="EC" id="2.7.11.22"/>
    </reaction>
</comment>
<dbReference type="Proteomes" id="UP001255856">
    <property type="component" value="Unassembled WGS sequence"/>
</dbReference>
<dbReference type="GO" id="GO:0008353">
    <property type="term" value="F:RNA polymerase II CTD heptapeptide repeat kinase activity"/>
    <property type="evidence" value="ECO:0007669"/>
    <property type="project" value="UniProtKB-EC"/>
</dbReference>
<feature type="domain" description="Protein kinase" evidence="12">
    <location>
        <begin position="24"/>
        <end position="344"/>
    </location>
</feature>
<organism evidence="13 14">
    <name type="scientific">Prototheca wickerhamii</name>
    <dbReference type="NCBI Taxonomy" id="3111"/>
    <lineage>
        <taxon>Eukaryota</taxon>
        <taxon>Viridiplantae</taxon>
        <taxon>Chlorophyta</taxon>
        <taxon>core chlorophytes</taxon>
        <taxon>Trebouxiophyceae</taxon>
        <taxon>Chlorellales</taxon>
        <taxon>Chlorellaceae</taxon>
        <taxon>Prototheca</taxon>
    </lineage>
</organism>
<dbReference type="SMART" id="SM00220">
    <property type="entry name" value="S_TKc"/>
    <property type="match status" value="1"/>
</dbReference>
<evidence type="ECO:0000259" key="12">
    <source>
        <dbReference type="PROSITE" id="PS50011"/>
    </source>
</evidence>
<dbReference type="PROSITE" id="PS00107">
    <property type="entry name" value="PROTEIN_KINASE_ATP"/>
    <property type="match status" value="1"/>
</dbReference>
<dbReference type="Gene3D" id="1.10.510.10">
    <property type="entry name" value="Transferase(Phosphotransferase) domain 1"/>
    <property type="match status" value="1"/>
</dbReference>
<evidence type="ECO:0000256" key="8">
    <source>
        <dbReference type="ARBA" id="ARBA00048367"/>
    </source>
</evidence>
<comment type="caution">
    <text evidence="13">The sequence shown here is derived from an EMBL/GenBank/DDBJ whole genome shotgun (WGS) entry which is preliminary data.</text>
</comment>
<evidence type="ECO:0000256" key="6">
    <source>
        <dbReference type="ARBA" id="ARBA00022840"/>
    </source>
</evidence>
<dbReference type="EMBL" id="JASFZW010000001">
    <property type="protein sequence ID" value="KAK2080706.1"/>
    <property type="molecule type" value="Genomic_DNA"/>
</dbReference>
<keyword evidence="6 10" id="KW-0067">ATP-binding</keyword>
<dbReference type="SUPFAM" id="SSF56112">
    <property type="entry name" value="Protein kinase-like (PK-like)"/>
    <property type="match status" value="1"/>
</dbReference>
<gene>
    <name evidence="13" type="ORF">QBZ16_000560</name>
</gene>
<evidence type="ECO:0000256" key="2">
    <source>
        <dbReference type="ARBA" id="ARBA00022527"/>
    </source>
</evidence>
<dbReference type="GO" id="GO:0016592">
    <property type="term" value="C:mediator complex"/>
    <property type="evidence" value="ECO:0007669"/>
    <property type="project" value="TreeGrafter"/>
</dbReference>
<evidence type="ECO:0000256" key="10">
    <source>
        <dbReference type="PROSITE-ProRule" id="PRU10141"/>
    </source>
</evidence>
<accession>A0AAD9ILK6</accession>
<dbReference type="AlphaFoldDB" id="A0AAD9ILK6"/>
<sequence>MTHPGRVPDSGSPGWRTSVPKILDTHYEVLGEGTFGRVYLVRTRSDPARLLAAKLTKPGKELDGVCTTALREISLLRTLRHPNVIRMEAFHMDPEDASLVMTLDCAACDVYEVLRHHRERGTQLPLYTFKSLLWQLLRGLVYLHGNWVLHRDLKPSNLLLMGPPGAPEHGALKIADFGLARVARAPLAPLWHNGVVATIWYRAPELLLGAWHHGPGVDVWAAGCVAGELLTLRPLFHGEERAGPDARALQADQLRCIFTVMGHPSAADWGDLEALAHWRDNTDNVRVRRPEHGSRPLNQHLWEGSPLLRAMPQPEALVDLMTRLLAMDPLKRVSAKEALEHPFFKTEPLPGMNAFVQFGRQLVAYPSRVHPQP</sequence>
<reference evidence="13" key="1">
    <citation type="submission" date="2021-01" db="EMBL/GenBank/DDBJ databases">
        <authorList>
            <person name="Eckstrom K.M.E."/>
        </authorList>
    </citation>
    <scope>NUCLEOTIDE SEQUENCE</scope>
    <source>
        <strain evidence="13">UVCC 0001</strain>
    </source>
</reference>
<keyword evidence="4 10" id="KW-0547">Nucleotide-binding</keyword>
<evidence type="ECO:0000256" key="7">
    <source>
        <dbReference type="ARBA" id="ARBA00047811"/>
    </source>
</evidence>
<comment type="catalytic activity">
    <reaction evidence="9">
        <text>[DNA-directed RNA polymerase] + ATP = phospho-[DNA-directed RNA polymerase] + ADP + H(+)</text>
        <dbReference type="Rhea" id="RHEA:10216"/>
        <dbReference type="Rhea" id="RHEA-COMP:11321"/>
        <dbReference type="Rhea" id="RHEA-COMP:11322"/>
        <dbReference type="ChEBI" id="CHEBI:15378"/>
        <dbReference type="ChEBI" id="CHEBI:30616"/>
        <dbReference type="ChEBI" id="CHEBI:43176"/>
        <dbReference type="ChEBI" id="CHEBI:68546"/>
        <dbReference type="ChEBI" id="CHEBI:456216"/>
        <dbReference type="EC" id="2.7.11.23"/>
    </reaction>
</comment>
<dbReference type="FunFam" id="1.10.510.10:FF:000785">
    <property type="entry name" value="CMGC/CDK/CDK8 protein kinase"/>
    <property type="match status" value="1"/>
</dbReference>
<evidence type="ECO:0000256" key="3">
    <source>
        <dbReference type="ARBA" id="ARBA00022679"/>
    </source>
</evidence>
<keyword evidence="5" id="KW-0418">Kinase</keyword>
<evidence type="ECO:0000256" key="11">
    <source>
        <dbReference type="RuleBase" id="RU000304"/>
    </source>
</evidence>
<dbReference type="GO" id="GO:0005524">
    <property type="term" value="F:ATP binding"/>
    <property type="evidence" value="ECO:0007669"/>
    <property type="project" value="UniProtKB-UniRule"/>
</dbReference>
<protein>
    <recommendedName>
        <fullName evidence="12">Protein kinase domain-containing protein</fullName>
    </recommendedName>
</protein>
<evidence type="ECO:0000256" key="5">
    <source>
        <dbReference type="ARBA" id="ARBA00022777"/>
    </source>
</evidence>
<evidence type="ECO:0000256" key="1">
    <source>
        <dbReference type="ARBA" id="ARBA00006485"/>
    </source>
</evidence>
<dbReference type="GO" id="GO:0004693">
    <property type="term" value="F:cyclin-dependent protein serine/threonine kinase activity"/>
    <property type="evidence" value="ECO:0007669"/>
    <property type="project" value="UniProtKB-EC"/>
</dbReference>
<dbReference type="InterPro" id="IPR008271">
    <property type="entry name" value="Ser/Thr_kinase_AS"/>
</dbReference>
<dbReference type="InterPro" id="IPR011009">
    <property type="entry name" value="Kinase-like_dom_sf"/>
</dbReference>
<feature type="binding site" evidence="10">
    <location>
        <position position="54"/>
    </location>
    <ligand>
        <name>ATP</name>
        <dbReference type="ChEBI" id="CHEBI:30616"/>
    </ligand>
</feature>
<name>A0AAD9ILK6_PROWI</name>
<evidence type="ECO:0000256" key="4">
    <source>
        <dbReference type="ARBA" id="ARBA00022741"/>
    </source>
</evidence>
<keyword evidence="2 11" id="KW-0723">Serine/threonine-protein kinase</keyword>
<dbReference type="InterPro" id="IPR000719">
    <property type="entry name" value="Prot_kinase_dom"/>
</dbReference>
<dbReference type="InterPro" id="IPR017441">
    <property type="entry name" value="Protein_kinase_ATP_BS"/>
</dbReference>
<proteinExistence type="inferred from homology"/>
<dbReference type="Pfam" id="PF00069">
    <property type="entry name" value="Pkinase"/>
    <property type="match status" value="1"/>
</dbReference>
<dbReference type="PANTHER" id="PTHR24056:SF495">
    <property type="entry name" value="CYCLIN-DEPENDENT KINASE 8-RELATED"/>
    <property type="match status" value="1"/>
</dbReference>
<evidence type="ECO:0000313" key="14">
    <source>
        <dbReference type="Proteomes" id="UP001255856"/>
    </source>
</evidence>
<evidence type="ECO:0000256" key="9">
    <source>
        <dbReference type="ARBA" id="ARBA00049280"/>
    </source>
</evidence>
<dbReference type="Gene3D" id="3.30.200.20">
    <property type="entry name" value="Phosphorylase Kinase, domain 1"/>
    <property type="match status" value="1"/>
</dbReference>